<evidence type="ECO:0000313" key="2">
    <source>
        <dbReference type="Ensembl" id="ENSSPUP00000012782.1"/>
    </source>
</evidence>
<proteinExistence type="predicted"/>
<accession>A0A8D0L6Q6</accession>
<reference evidence="2" key="2">
    <citation type="submission" date="2025-09" db="UniProtKB">
        <authorList>
            <consortium name="Ensembl"/>
        </authorList>
    </citation>
    <scope>IDENTIFICATION</scope>
</reference>
<reference evidence="2" key="1">
    <citation type="submission" date="2025-08" db="UniProtKB">
        <authorList>
            <consortium name="Ensembl"/>
        </authorList>
    </citation>
    <scope>IDENTIFICATION</scope>
</reference>
<evidence type="ECO:0000313" key="3">
    <source>
        <dbReference type="Proteomes" id="UP000694392"/>
    </source>
</evidence>
<sequence length="73" mass="8250">MDGQDQAPDESPKLKVSAETNMHCTSFRGVPSNKFDPARTKSKVAKFSIPKQEEVIYIQYAYNSENGQETAFY</sequence>
<feature type="region of interest" description="Disordered" evidence="1">
    <location>
        <begin position="1"/>
        <end position="20"/>
    </location>
</feature>
<dbReference type="Ensembl" id="ENSSPUT00000013634.1">
    <property type="protein sequence ID" value="ENSSPUP00000012782.1"/>
    <property type="gene ID" value="ENSSPUG00000009843.1"/>
</dbReference>
<name>A0A8D0L6Q6_SPHPU</name>
<evidence type="ECO:0000256" key="1">
    <source>
        <dbReference type="SAM" id="MobiDB-lite"/>
    </source>
</evidence>
<keyword evidence="3" id="KW-1185">Reference proteome</keyword>
<protein>
    <submittedName>
        <fullName evidence="2">Uncharacterized protein</fullName>
    </submittedName>
</protein>
<dbReference type="AlphaFoldDB" id="A0A8D0L6Q6"/>
<dbReference type="Proteomes" id="UP000694392">
    <property type="component" value="Unplaced"/>
</dbReference>
<organism evidence="2 3">
    <name type="scientific">Sphenodon punctatus</name>
    <name type="common">Tuatara</name>
    <name type="synonym">Hatteria punctata</name>
    <dbReference type="NCBI Taxonomy" id="8508"/>
    <lineage>
        <taxon>Eukaryota</taxon>
        <taxon>Metazoa</taxon>
        <taxon>Chordata</taxon>
        <taxon>Craniata</taxon>
        <taxon>Vertebrata</taxon>
        <taxon>Euteleostomi</taxon>
        <taxon>Lepidosauria</taxon>
        <taxon>Sphenodontia</taxon>
        <taxon>Sphenodontidae</taxon>
        <taxon>Sphenodon</taxon>
    </lineage>
</organism>
<dbReference type="Pfam" id="PF05110">
    <property type="entry name" value="AF-4"/>
    <property type="match status" value="1"/>
</dbReference>